<keyword evidence="2" id="KW-1185">Reference proteome</keyword>
<reference evidence="1" key="1">
    <citation type="submission" date="2021-06" db="EMBL/GenBank/DDBJ databases">
        <title>Parelaphostrongylus tenuis whole genome reference sequence.</title>
        <authorList>
            <person name="Garwood T.J."/>
            <person name="Larsen P.A."/>
            <person name="Fountain-Jones N.M."/>
            <person name="Garbe J.R."/>
            <person name="Macchietto M.G."/>
            <person name="Kania S.A."/>
            <person name="Gerhold R.W."/>
            <person name="Richards J.E."/>
            <person name="Wolf T.M."/>
        </authorList>
    </citation>
    <scope>NUCLEOTIDE SEQUENCE</scope>
    <source>
        <strain evidence="1">MNPRO001-30</strain>
        <tissue evidence="1">Meninges</tissue>
    </source>
</reference>
<dbReference type="EMBL" id="JAHQIW010003744">
    <property type="protein sequence ID" value="KAJ1359954.1"/>
    <property type="molecule type" value="Genomic_DNA"/>
</dbReference>
<proteinExistence type="predicted"/>
<dbReference type="AlphaFoldDB" id="A0AAD5N7X8"/>
<protein>
    <submittedName>
        <fullName evidence="1">Uncharacterized protein</fullName>
    </submittedName>
</protein>
<evidence type="ECO:0000313" key="2">
    <source>
        <dbReference type="Proteomes" id="UP001196413"/>
    </source>
</evidence>
<evidence type="ECO:0000313" key="1">
    <source>
        <dbReference type="EMBL" id="KAJ1359954.1"/>
    </source>
</evidence>
<dbReference type="Proteomes" id="UP001196413">
    <property type="component" value="Unassembled WGS sequence"/>
</dbReference>
<name>A0AAD5N7X8_PARTN</name>
<accession>A0AAD5N7X8</accession>
<sequence>MLDQLTVNITYEPMECPEVAITRAEMVKIMPGMPSLRCIIVSNTVTGVCTALNANGGSCQMAVDGMVAITSVSRKFTTISGTLSTTNIIMANWSRTMWQDVVNRAVRLLALGPFRSHFFSATGTVSEN</sequence>
<gene>
    <name evidence="1" type="ORF">KIN20_018789</name>
</gene>
<organism evidence="1 2">
    <name type="scientific">Parelaphostrongylus tenuis</name>
    <name type="common">Meningeal worm</name>
    <dbReference type="NCBI Taxonomy" id="148309"/>
    <lineage>
        <taxon>Eukaryota</taxon>
        <taxon>Metazoa</taxon>
        <taxon>Ecdysozoa</taxon>
        <taxon>Nematoda</taxon>
        <taxon>Chromadorea</taxon>
        <taxon>Rhabditida</taxon>
        <taxon>Rhabditina</taxon>
        <taxon>Rhabditomorpha</taxon>
        <taxon>Strongyloidea</taxon>
        <taxon>Metastrongylidae</taxon>
        <taxon>Parelaphostrongylus</taxon>
    </lineage>
</organism>
<comment type="caution">
    <text evidence="1">The sequence shown here is derived from an EMBL/GenBank/DDBJ whole genome shotgun (WGS) entry which is preliminary data.</text>
</comment>